<reference evidence="3 4" key="1">
    <citation type="submission" date="2018-01" db="EMBL/GenBank/DDBJ databases">
        <authorList>
            <person name="Gaut B.S."/>
            <person name="Morton B.R."/>
            <person name="Clegg M.T."/>
            <person name="Duvall M.R."/>
        </authorList>
    </citation>
    <scope>NUCLEOTIDE SEQUENCE [LARGE SCALE GENOMIC DNA]</scope>
    <source>
        <strain evidence="3">Cupriavidus taiwanensis LMG 19425</strain>
    </source>
</reference>
<evidence type="ECO:0000313" key="4">
    <source>
        <dbReference type="Proteomes" id="UP000255505"/>
    </source>
</evidence>
<dbReference type="Proteomes" id="UP000255505">
    <property type="component" value="Chromosome I"/>
</dbReference>
<dbReference type="Pfam" id="PF03401">
    <property type="entry name" value="TctC"/>
    <property type="match status" value="1"/>
</dbReference>
<dbReference type="PANTHER" id="PTHR42928">
    <property type="entry name" value="TRICARBOXYLATE-BINDING PROTEIN"/>
    <property type="match status" value="1"/>
</dbReference>
<sequence length="324" mass="34337">MNPRRRTLVLGAAAAVMAGPIFAAEWPTKPVRIVVPFAAGGPTDFIARLLATALSKELGQAVVIDNRPGASGNIGAQHVLDSGNDGYTLLHNTVAMQAVNPLMYPHARFQPGRDFVPIATTGSMPNVLVVHPDKLKAKTLADLVQLGKAKSGALTYATFGAGSSPHIYGSLLQKKADFQAVAVPYKGSSPALTDVMAGQVDFVFDSFTTCIGQIQGGKLKPLAITASQRSPMLPDVPTLKEAGYPGADLKFWFSLQASAQTPKSVVDRLRAAAAKAVNDPEYVAALRNRGAEPMPTRPDQLVSFVRTDAERWTNVARGLGIQPE</sequence>
<dbReference type="PANTHER" id="PTHR42928:SF5">
    <property type="entry name" value="BLR1237 PROTEIN"/>
    <property type="match status" value="1"/>
</dbReference>
<dbReference type="InterPro" id="IPR005064">
    <property type="entry name" value="BUG"/>
</dbReference>
<keyword evidence="2" id="KW-0732">Signal</keyword>
<dbReference type="InterPro" id="IPR042100">
    <property type="entry name" value="Bug_dom1"/>
</dbReference>
<dbReference type="Gene3D" id="3.40.190.10">
    <property type="entry name" value="Periplasmic binding protein-like II"/>
    <property type="match status" value="1"/>
</dbReference>
<evidence type="ECO:0000256" key="1">
    <source>
        <dbReference type="ARBA" id="ARBA00006987"/>
    </source>
</evidence>
<gene>
    <name evidence="3" type="ORF">CT19425_70195</name>
</gene>
<dbReference type="Gene3D" id="3.40.190.150">
    <property type="entry name" value="Bordetella uptake gene, domain 1"/>
    <property type="match status" value="1"/>
</dbReference>
<accession>A0A375IH02</accession>
<dbReference type="PIRSF" id="PIRSF017082">
    <property type="entry name" value="YflP"/>
    <property type="match status" value="1"/>
</dbReference>
<evidence type="ECO:0000256" key="2">
    <source>
        <dbReference type="SAM" id="SignalP"/>
    </source>
</evidence>
<feature type="chain" id="PRO_5016696806" evidence="2">
    <location>
        <begin position="24"/>
        <end position="324"/>
    </location>
</feature>
<dbReference type="RefSeq" id="WP_115662278.1">
    <property type="nucleotide sequence ID" value="NZ_LT991976.1"/>
</dbReference>
<evidence type="ECO:0000313" key="3">
    <source>
        <dbReference type="EMBL" id="SPK72495.1"/>
    </source>
</evidence>
<dbReference type="AlphaFoldDB" id="A0A375IH02"/>
<dbReference type="EMBL" id="LT991976">
    <property type="protein sequence ID" value="SPK72495.1"/>
    <property type="molecule type" value="Genomic_DNA"/>
</dbReference>
<proteinExistence type="inferred from homology"/>
<comment type="similarity">
    <text evidence="1">Belongs to the UPF0065 (bug) family.</text>
</comment>
<organism evidence="3 4">
    <name type="scientific">Cupriavidus taiwanensis</name>
    <dbReference type="NCBI Taxonomy" id="164546"/>
    <lineage>
        <taxon>Bacteria</taxon>
        <taxon>Pseudomonadati</taxon>
        <taxon>Pseudomonadota</taxon>
        <taxon>Betaproteobacteria</taxon>
        <taxon>Burkholderiales</taxon>
        <taxon>Burkholderiaceae</taxon>
        <taxon>Cupriavidus</taxon>
    </lineage>
</organism>
<protein>
    <submittedName>
        <fullName evidence="3">Tat pathway signal sequence</fullName>
    </submittedName>
</protein>
<feature type="signal peptide" evidence="2">
    <location>
        <begin position="1"/>
        <end position="23"/>
    </location>
</feature>
<name>A0A375IH02_9BURK</name>
<dbReference type="CDD" id="cd07012">
    <property type="entry name" value="PBP2_Bug_TTT"/>
    <property type="match status" value="1"/>
</dbReference>
<dbReference type="SUPFAM" id="SSF53850">
    <property type="entry name" value="Periplasmic binding protein-like II"/>
    <property type="match status" value="1"/>
</dbReference>